<feature type="transmembrane region" description="Helical" evidence="1">
    <location>
        <begin position="12"/>
        <end position="38"/>
    </location>
</feature>
<evidence type="ECO:0000313" key="3">
    <source>
        <dbReference type="Proteomes" id="UP001151081"/>
    </source>
</evidence>
<reference evidence="2 3" key="1">
    <citation type="submission" date="2021-04" db="EMBL/GenBank/DDBJ databases">
        <title>Genome analysis of Polyangium sp.</title>
        <authorList>
            <person name="Li Y."/>
            <person name="Wang J."/>
        </authorList>
    </citation>
    <scope>NUCLEOTIDE SEQUENCE [LARGE SCALE GENOMIC DNA]</scope>
    <source>
        <strain evidence="2 3">SDU14</strain>
    </source>
</reference>
<name>A0A9X4AVX2_9BACT</name>
<accession>A0A9X4AVX2</accession>
<proteinExistence type="predicted"/>
<keyword evidence="1" id="KW-0472">Membrane</keyword>
<feature type="transmembrane region" description="Helical" evidence="1">
    <location>
        <begin position="102"/>
        <end position="127"/>
    </location>
</feature>
<evidence type="ECO:0000256" key="1">
    <source>
        <dbReference type="SAM" id="Phobius"/>
    </source>
</evidence>
<dbReference type="RefSeq" id="WP_272426233.1">
    <property type="nucleotide sequence ID" value="NZ_JAGTJJ010000043.1"/>
</dbReference>
<sequence>MKGNRAAGGCLILVLLFLLLFLIFSGLTIVLEAPWFVVTGWLYFLVRVLPQVRVNVEAVVAALLVAGALFAGLHAVLSRIDRHVRSDEPSARPWRLRSTASFFGLFVAMLLCSMASIGAVHHIGWLFSGGKLTYSNHDIEPFPALRSIRPLCESFARSSGDVYERARVFGPIRETHHVLVQEGSNDVLMFERNPQNPEVSYTMYCASDGDVHLGGFDRDKALEMFRSLGRSPKDGGVPDALEGGAAP</sequence>
<gene>
    <name evidence="2" type="ORF">KEG57_40195</name>
</gene>
<dbReference type="Proteomes" id="UP001151081">
    <property type="component" value="Unassembled WGS sequence"/>
</dbReference>
<dbReference type="EMBL" id="JAGTJJ010000043">
    <property type="protein sequence ID" value="MDC3986764.1"/>
    <property type="molecule type" value="Genomic_DNA"/>
</dbReference>
<keyword evidence="1" id="KW-0812">Transmembrane</keyword>
<comment type="caution">
    <text evidence="2">The sequence shown here is derived from an EMBL/GenBank/DDBJ whole genome shotgun (WGS) entry which is preliminary data.</text>
</comment>
<keyword evidence="3" id="KW-1185">Reference proteome</keyword>
<protein>
    <submittedName>
        <fullName evidence="2">Uncharacterized protein</fullName>
    </submittedName>
</protein>
<organism evidence="2 3">
    <name type="scientific">Polyangium jinanense</name>
    <dbReference type="NCBI Taxonomy" id="2829994"/>
    <lineage>
        <taxon>Bacteria</taxon>
        <taxon>Pseudomonadati</taxon>
        <taxon>Myxococcota</taxon>
        <taxon>Polyangia</taxon>
        <taxon>Polyangiales</taxon>
        <taxon>Polyangiaceae</taxon>
        <taxon>Polyangium</taxon>
    </lineage>
</organism>
<feature type="transmembrane region" description="Helical" evidence="1">
    <location>
        <begin position="58"/>
        <end position="77"/>
    </location>
</feature>
<keyword evidence="1" id="KW-1133">Transmembrane helix</keyword>
<dbReference type="AlphaFoldDB" id="A0A9X4AVX2"/>
<evidence type="ECO:0000313" key="2">
    <source>
        <dbReference type="EMBL" id="MDC3986764.1"/>
    </source>
</evidence>